<feature type="region of interest" description="Disordered" evidence="8">
    <location>
        <begin position="1159"/>
        <end position="1247"/>
    </location>
</feature>
<keyword evidence="5" id="KW-0862">Zinc</keyword>
<keyword evidence="3" id="KW-0677">Repeat</keyword>
<evidence type="ECO:0000256" key="3">
    <source>
        <dbReference type="ARBA" id="ARBA00022737"/>
    </source>
</evidence>
<evidence type="ECO:0000256" key="1">
    <source>
        <dbReference type="ARBA" id="ARBA00004123"/>
    </source>
</evidence>
<dbReference type="Gene3D" id="3.30.160.60">
    <property type="entry name" value="Classic Zinc Finger"/>
    <property type="match status" value="2"/>
</dbReference>
<proteinExistence type="predicted"/>
<organism evidence="10">
    <name type="scientific">Spodoptera frugiperda</name>
    <name type="common">Fall armyworm</name>
    <dbReference type="NCBI Taxonomy" id="7108"/>
    <lineage>
        <taxon>Eukaryota</taxon>
        <taxon>Metazoa</taxon>
        <taxon>Ecdysozoa</taxon>
        <taxon>Arthropoda</taxon>
        <taxon>Hexapoda</taxon>
        <taxon>Insecta</taxon>
        <taxon>Pterygota</taxon>
        <taxon>Neoptera</taxon>
        <taxon>Endopterygota</taxon>
        <taxon>Lepidoptera</taxon>
        <taxon>Glossata</taxon>
        <taxon>Ditrysia</taxon>
        <taxon>Noctuoidea</taxon>
        <taxon>Noctuidae</taxon>
        <taxon>Amphipyrinae</taxon>
        <taxon>Spodoptera</taxon>
    </lineage>
</organism>
<dbReference type="GO" id="GO:0008270">
    <property type="term" value="F:zinc ion binding"/>
    <property type="evidence" value="ECO:0007669"/>
    <property type="project" value="UniProtKB-KW"/>
</dbReference>
<dbReference type="SMART" id="SM00355">
    <property type="entry name" value="ZnF_C2H2"/>
    <property type="match status" value="15"/>
</dbReference>
<keyword evidence="4 7" id="KW-0863">Zinc-finger</keyword>
<evidence type="ECO:0000259" key="9">
    <source>
        <dbReference type="PROSITE" id="PS50157"/>
    </source>
</evidence>
<dbReference type="InterPro" id="IPR013087">
    <property type="entry name" value="Znf_C2H2_type"/>
</dbReference>
<dbReference type="PROSITE" id="PS00028">
    <property type="entry name" value="ZINC_FINGER_C2H2_1"/>
    <property type="match status" value="5"/>
</dbReference>
<sequence>MGGVDRLPSAHHTMEDDIDIEEHNVLDNPRIKSIFPDLSRVKIEIADDDDGVVEEHYEMPIKTAEGLYQYEYSFDNTEDNEEPLHYEEEEEEQEGQTYFFNNQIILGSKPPVDWDALKMEAETSHPVVDLEDWGPTLESSPCYCSTCAILFPTVNALDAHKMISHSYLVAIDLTPKNTARKSTVTSKYCHHCSKNFPDDTSLIKHLYELLPLNFPVKEEPGDSEVPKPKKSVIPFPKKVKSATPIQKNVKIEPKEELEPIAEVQKRRIRFKLPRDGKFFASSSLVPRGTLFQCNKCQIGFMSCFSALQHSKYCEKAMVFDKCGVCKRKIRRKDSAVHSLQHQTNDKLKIYTINKNIYDKVLCKCPKCLSCFDELGFWAHYNKCKKSERKSTRCPDCDVHIASTRYQLHRLKHTTKKLTKKELIVIEFLDHPAKNLADIKLKAKEIKKKYKEKIKHTKQGADVVIYPHDIPLYYCDFCGCCQYKLSYKGHVDGICKGTKGKKYCEKCGLCFSAKSITSHTRLHAKRSFQLKDIKIFNLLNGKLMEPPIPDMYQCQKCAKHFLYHKNVRDHKCKQEKFITCKVCNKKFNVPAYRIHKKFHIVDEFIPELLKKYHSLQSVWDVIYMCQACEIVHTSYDSAVTHSQGHLNYIITDFHKMCYKCNLKVAEKEYHLHLNLHLNNVELGRDSFKCLVYNPTDLFKKDWMQLFADLPEQDQRQILMKSAYRYTRSIRLQIESTSLTDNKKYFCMNCNTFMDGPTLSSHLANNCTKNNEITCQECQVSYLSLQNLIDHDGNHEKIAEKYTIISFNNECDKAFNSHLRMLESKASSERKKQKEVPLSKLRELLLKDVTAKKGFKLYKCRNCNTCVSLKSSINRHNCIPKSERKFCKTCEQYFSVKKFQVHMEAHRKRPQIKKSNLHVVLFTGKHQIKDELSAKVFKCKCGLHFTSMKTVESHLETCNSNFKVSKEKCSKCDLVFPTDLLVTHIINHHSKETKIDIVNVAKVTYFKCYACSIIYLDLTSFNSHAPNCDPKHGVKCPNCKLIFEKKSLAKHTAVCEGKTDALYIKKVITVKKIVKESTVYKCEQCDLCYLANNTYKYHANEANHKHKNPLPCNVCGLKFTNCSYQKHIKLHALSNEDYKIKVVNGVTRQFYFMTGSNKIDDDVRSPKKRKLKTGNDDSSPTAKKVQKIEQVSPKLRKSRSRIDEPSTSKANEDLIIPDQTPIVPKVGKDTPKSRRSRSKIDASPAAKDQELIVPDQISDHCKESDVSLTDKNESSDGAGLSNKLKSKIMVNKYGANLYKCLICNQHYMKDSSFDYHVKNHRKFGDTENFTCDVCGLDFSKHTLPRHKFVHHDKMKLKVEDFKIFTESPYSPAAEIRDKIALFQAQKESLPPEISPEILQNEESLTTSNKTTESSQNDQDMVYFKCSECNVCFVDAKMCFEHTNKHEILDPKVYIQCKICEFQFLIDSLKDHMTVHHKDDFSIEKLTIHEYSSQIGSEPKIETYKAIDKVQSRLVSTTTDVGVS</sequence>
<evidence type="ECO:0000313" key="10">
    <source>
        <dbReference type="EMBL" id="SOQ41155.1"/>
    </source>
</evidence>
<name>A0A2H1VJZ9_SPOFR</name>
<accession>A0A2H1VJZ9</accession>
<evidence type="ECO:0000256" key="5">
    <source>
        <dbReference type="ARBA" id="ARBA00022833"/>
    </source>
</evidence>
<comment type="subcellular location">
    <subcellularLocation>
        <location evidence="1">Nucleus</location>
    </subcellularLocation>
</comment>
<feature type="domain" description="C2H2-type" evidence="9">
    <location>
        <begin position="1078"/>
        <end position="1107"/>
    </location>
</feature>
<feature type="region of interest" description="Disordered" evidence="8">
    <location>
        <begin position="1390"/>
        <end position="1411"/>
    </location>
</feature>
<protein>
    <submittedName>
        <fullName evidence="10">SFRICE_002765</fullName>
    </submittedName>
</protein>
<evidence type="ECO:0000256" key="2">
    <source>
        <dbReference type="ARBA" id="ARBA00022723"/>
    </source>
</evidence>
<keyword evidence="6" id="KW-0539">Nucleus</keyword>
<keyword evidence="2" id="KW-0479">Metal-binding</keyword>
<evidence type="ECO:0000256" key="4">
    <source>
        <dbReference type="ARBA" id="ARBA00022771"/>
    </source>
</evidence>
<dbReference type="PROSITE" id="PS50157">
    <property type="entry name" value="ZINC_FINGER_C2H2_2"/>
    <property type="match status" value="2"/>
</dbReference>
<evidence type="ECO:0000256" key="7">
    <source>
        <dbReference type="PROSITE-ProRule" id="PRU00042"/>
    </source>
</evidence>
<evidence type="ECO:0000256" key="6">
    <source>
        <dbReference type="ARBA" id="ARBA00023242"/>
    </source>
</evidence>
<dbReference type="GO" id="GO:0005634">
    <property type="term" value="C:nucleus"/>
    <property type="evidence" value="ECO:0007669"/>
    <property type="project" value="UniProtKB-SubCell"/>
</dbReference>
<dbReference type="EMBL" id="ODYU01002977">
    <property type="protein sequence ID" value="SOQ41155.1"/>
    <property type="molecule type" value="Genomic_DNA"/>
</dbReference>
<dbReference type="InterPro" id="IPR050888">
    <property type="entry name" value="ZnF_C2H2-type_TF"/>
</dbReference>
<feature type="compositionally biased region" description="Basic and acidic residues" evidence="8">
    <location>
        <begin position="1198"/>
        <end position="1210"/>
    </location>
</feature>
<feature type="domain" description="C2H2-type" evidence="9">
    <location>
        <begin position="1421"/>
        <end position="1448"/>
    </location>
</feature>
<reference evidence="10" key="1">
    <citation type="submission" date="2016-07" db="EMBL/GenBank/DDBJ databases">
        <authorList>
            <person name="Bretaudeau A."/>
        </authorList>
    </citation>
    <scope>NUCLEOTIDE SEQUENCE</scope>
    <source>
        <strain evidence="10">Rice</strain>
        <tissue evidence="10">Whole body</tissue>
    </source>
</reference>
<evidence type="ECO:0000256" key="8">
    <source>
        <dbReference type="SAM" id="MobiDB-lite"/>
    </source>
</evidence>
<gene>
    <name evidence="10" type="ORF">SFRICE_002765</name>
</gene>
<feature type="compositionally biased region" description="Polar residues" evidence="8">
    <location>
        <begin position="1398"/>
        <end position="1411"/>
    </location>
</feature>
<dbReference type="PANTHER" id="PTHR24406">
    <property type="entry name" value="TRANSCRIPTIONAL REPRESSOR CTCFL-RELATED"/>
    <property type="match status" value="1"/>
</dbReference>